<name>A7K9G3_9PHYC</name>
<accession>A7K9G3</accession>
<keyword evidence="2" id="KW-1185">Reference proteome</keyword>
<evidence type="ECO:0000313" key="1">
    <source>
        <dbReference type="EMBL" id="ABT16687.1"/>
    </source>
</evidence>
<reference evidence="1 2" key="1">
    <citation type="submission" date="2006-09" db="EMBL/GenBank/DDBJ databases">
        <title>Sequence and annotation of the 288-kb ATCV-1 virus that infects an endosymbiotic Chlorella strain of the heliozoon Acanthocystis turfacea.</title>
        <authorList>
            <person name="Fitzgerald L.A."/>
            <person name="Graves M.V."/>
            <person name="Li X."/>
            <person name="Pfitzner A.J.P."/>
            <person name="Hartigan J."/>
            <person name="Van Etten J.L."/>
        </authorList>
    </citation>
    <scope>NUCLEOTIDE SEQUENCE [LARGE SCALE GENOMIC DNA]</scope>
    <source>
        <strain evidence="1 2">ATCV-1</strain>
    </source>
</reference>
<dbReference type="KEGG" id="vg:5470654"/>
<dbReference type="OrthoDB" id="39667at10239"/>
<organism evidence="1 2">
    <name type="scientific">Chlorovirus heliozoae</name>
    <dbReference type="NCBI Taxonomy" id="322019"/>
    <lineage>
        <taxon>Viruses</taxon>
        <taxon>Varidnaviria</taxon>
        <taxon>Bamfordvirae</taxon>
        <taxon>Nucleocytoviricota</taxon>
        <taxon>Megaviricetes</taxon>
        <taxon>Algavirales</taxon>
        <taxon>Phycodnaviridae</taxon>
        <taxon>Chlorovirus</taxon>
    </lineage>
</organism>
<protein>
    <submittedName>
        <fullName evidence="1">Uncharacterized protein z553R</fullName>
    </submittedName>
</protein>
<proteinExistence type="predicted"/>
<dbReference type="Proteomes" id="UP000202420">
    <property type="component" value="Segment"/>
</dbReference>
<gene>
    <name evidence="1" type="primary">z553R</name>
    <name evidence="1" type="ORF">ATCV1_z553R</name>
</gene>
<dbReference type="RefSeq" id="YP_001427034.1">
    <property type="nucleotide sequence ID" value="NC_008724.1"/>
</dbReference>
<evidence type="ECO:0000313" key="2">
    <source>
        <dbReference type="Proteomes" id="UP000202420"/>
    </source>
</evidence>
<dbReference type="GeneID" id="5470654"/>
<dbReference type="EMBL" id="EF101928">
    <property type="protein sequence ID" value="ABT16687.1"/>
    <property type="molecule type" value="Genomic_DNA"/>
</dbReference>
<sequence>MERSTSYLEKRIRSLFMKSSTGIFVSFWSSWLPGSKSRSHVFRSSARDLLKDLSMLSAALSDHVSVFTRAFRLLKYRLASLASEVPRPL</sequence>